<dbReference type="EMBL" id="JAENIJ010000048">
    <property type="protein sequence ID" value="MBK1884430.1"/>
    <property type="molecule type" value="Genomic_DNA"/>
</dbReference>
<evidence type="ECO:0000313" key="2">
    <source>
        <dbReference type="EMBL" id="MBK1884430.1"/>
    </source>
</evidence>
<keyword evidence="1" id="KW-1133">Transmembrane helix</keyword>
<comment type="caution">
    <text evidence="2">The sequence shown here is derived from an EMBL/GenBank/DDBJ whole genome shotgun (WGS) entry which is preliminary data.</text>
</comment>
<sequence>MKLKSILLLCSGLFMGIIVTLLSLVFLSKINVNNDALGIKALLSKEELKGGENIETSFVVSRVCEISDHNGFSFEIDMNPTVSPDRSRVAWGNSKNSVNIFKSGEGSILPVSFLGDLIYINWVSNKKCKIVHTMGEDIVDVP</sequence>
<keyword evidence="1" id="KW-0472">Membrane</keyword>
<proteinExistence type="predicted"/>
<gene>
    <name evidence="2" type="ORF">JIN85_18580</name>
</gene>
<organism evidence="2 3">
    <name type="scientific">Luteolibacter pohnpeiensis</name>
    <dbReference type="NCBI Taxonomy" id="454153"/>
    <lineage>
        <taxon>Bacteria</taxon>
        <taxon>Pseudomonadati</taxon>
        <taxon>Verrucomicrobiota</taxon>
        <taxon>Verrucomicrobiia</taxon>
        <taxon>Verrucomicrobiales</taxon>
        <taxon>Verrucomicrobiaceae</taxon>
        <taxon>Luteolibacter</taxon>
    </lineage>
</organism>
<dbReference type="RefSeq" id="WP_200273609.1">
    <property type="nucleotide sequence ID" value="NZ_JAENIJ010000048.1"/>
</dbReference>
<keyword evidence="1" id="KW-0812">Transmembrane</keyword>
<protein>
    <submittedName>
        <fullName evidence="2">Uncharacterized protein</fullName>
    </submittedName>
</protein>
<feature type="transmembrane region" description="Helical" evidence="1">
    <location>
        <begin position="6"/>
        <end position="27"/>
    </location>
</feature>
<accession>A0A934SAJ8</accession>
<evidence type="ECO:0000313" key="3">
    <source>
        <dbReference type="Proteomes" id="UP000603141"/>
    </source>
</evidence>
<name>A0A934SAJ8_9BACT</name>
<keyword evidence="3" id="KW-1185">Reference proteome</keyword>
<dbReference type="Proteomes" id="UP000603141">
    <property type="component" value="Unassembled WGS sequence"/>
</dbReference>
<evidence type="ECO:0000256" key="1">
    <source>
        <dbReference type="SAM" id="Phobius"/>
    </source>
</evidence>
<reference evidence="2" key="1">
    <citation type="submission" date="2021-01" db="EMBL/GenBank/DDBJ databases">
        <title>Modified the classification status of verrucomicrobia.</title>
        <authorList>
            <person name="Feng X."/>
        </authorList>
    </citation>
    <scope>NUCLEOTIDE SEQUENCE</scope>
    <source>
        <strain evidence="2">KCTC 22041</strain>
    </source>
</reference>
<dbReference type="AlphaFoldDB" id="A0A934SAJ8"/>